<dbReference type="Proteomes" id="UP001420932">
    <property type="component" value="Unassembled WGS sequence"/>
</dbReference>
<feature type="region of interest" description="Disordered" evidence="1">
    <location>
        <begin position="126"/>
        <end position="161"/>
    </location>
</feature>
<protein>
    <submittedName>
        <fullName evidence="2">Uncharacterized protein</fullName>
    </submittedName>
</protein>
<sequence length="354" mass="39671">MVVRRYLPIECTLGALIRIHGWFIVARQGVGAGSRPRSESRECLIVARVRAGRLGSRPKPESVRLLARLNDLLVTPLTSTSATHVIQAEHVFTVHNPPEKLPVQARPAVIEVTHVQAEIVSPIPETLAEDTPSTPIDTGVVASSVSSHSVRGSGEDQRKMRDRRAWQRNQPQGILCFHHMQHGLMSRVSGAQIETRARRFEVRDFSRFLKPLERKKFPFFWKFLVALKEIERLSAASSDGSEQVLEQTPGYDESKDTTTRPSLVLYYNSDLGGEPMNFFDVFLHSQALEGITLSMIICFWGIEGIHFAEYVALSNGDCGAWSFDVTVTKALWADPLGRDRLNWLTRGTAICTLR</sequence>
<organism evidence="2 3">
    <name type="scientific">Stephania yunnanensis</name>
    <dbReference type="NCBI Taxonomy" id="152371"/>
    <lineage>
        <taxon>Eukaryota</taxon>
        <taxon>Viridiplantae</taxon>
        <taxon>Streptophyta</taxon>
        <taxon>Embryophyta</taxon>
        <taxon>Tracheophyta</taxon>
        <taxon>Spermatophyta</taxon>
        <taxon>Magnoliopsida</taxon>
        <taxon>Ranunculales</taxon>
        <taxon>Menispermaceae</taxon>
        <taxon>Menispermoideae</taxon>
        <taxon>Cissampelideae</taxon>
        <taxon>Stephania</taxon>
    </lineage>
</organism>
<dbReference type="PANTHER" id="PTHR34121">
    <property type="entry name" value="MYOSIN-11"/>
    <property type="match status" value="1"/>
</dbReference>
<dbReference type="AlphaFoldDB" id="A0AAP0EW96"/>
<evidence type="ECO:0000313" key="2">
    <source>
        <dbReference type="EMBL" id="KAK9099337.1"/>
    </source>
</evidence>
<dbReference type="PANTHER" id="PTHR34121:SF1">
    <property type="entry name" value="FILAMIN-A-INTERACTING PROTEIN 1"/>
    <property type="match status" value="1"/>
</dbReference>
<gene>
    <name evidence="2" type="ORF">Syun_026382</name>
</gene>
<proteinExistence type="predicted"/>
<reference evidence="2 3" key="1">
    <citation type="submission" date="2024-01" db="EMBL/GenBank/DDBJ databases">
        <title>Genome assemblies of Stephania.</title>
        <authorList>
            <person name="Yang L."/>
        </authorList>
    </citation>
    <scope>NUCLEOTIDE SEQUENCE [LARGE SCALE GENOMIC DNA]</scope>
    <source>
        <strain evidence="2">YNDBR</strain>
        <tissue evidence="2">Leaf</tissue>
    </source>
</reference>
<evidence type="ECO:0000313" key="3">
    <source>
        <dbReference type="Proteomes" id="UP001420932"/>
    </source>
</evidence>
<keyword evidence="3" id="KW-1185">Reference proteome</keyword>
<feature type="region of interest" description="Disordered" evidence="1">
    <location>
        <begin position="238"/>
        <end position="257"/>
    </location>
</feature>
<comment type="caution">
    <text evidence="2">The sequence shown here is derived from an EMBL/GenBank/DDBJ whole genome shotgun (WGS) entry which is preliminary data.</text>
</comment>
<name>A0AAP0EW96_9MAGN</name>
<evidence type="ECO:0000256" key="1">
    <source>
        <dbReference type="SAM" id="MobiDB-lite"/>
    </source>
</evidence>
<feature type="compositionally biased region" description="Low complexity" evidence="1">
    <location>
        <begin position="139"/>
        <end position="152"/>
    </location>
</feature>
<dbReference type="EMBL" id="JBBNAF010000011">
    <property type="protein sequence ID" value="KAK9099337.1"/>
    <property type="molecule type" value="Genomic_DNA"/>
</dbReference>
<accession>A0AAP0EW96</accession>